<evidence type="ECO:0000313" key="1">
    <source>
        <dbReference type="EMBL" id="WED66177.1"/>
    </source>
</evidence>
<organism evidence="1 2">
    <name type="scientific">Synoicihabitans lomoniglobus</name>
    <dbReference type="NCBI Taxonomy" id="2909285"/>
    <lineage>
        <taxon>Bacteria</taxon>
        <taxon>Pseudomonadati</taxon>
        <taxon>Verrucomicrobiota</taxon>
        <taxon>Opitutia</taxon>
        <taxon>Opitutales</taxon>
        <taxon>Opitutaceae</taxon>
        <taxon>Synoicihabitans</taxon>
    </lineage>
</organism>
<dbReference type="AlphaFoldDB" id="A0AAF0I206"/>
<evidence type="ECO:0000313" key="2">
    <source>
        <dbReference type="Proteomes" id="UP001218638"/>
    </source>
</evidence>
<gene>
    <name evidence="1" type="ORF">PXH66_04870</name>
</gene>
<dbReference type="KEGG" id="slom:PXH66_04870"/>
<keyword evidence="2" id="KW-1185">Reference proteome</keyword>
<dbReference type="EMBL" id="CP119075">
    <property type="protein sequence ID" value="WED66177.1"/>
    <property type="molecule type" value="Genomic_DNA"/>
</dbReference>
<proteinExistence type="predicted"/>
<name>A0AAF0I206_9BACT</name>
<reference evidence="1" key="1">
    <citation type="submission" date="2023-03" db="EMBL/GenBank/DDBJ databases">
        <title>Lomoglobus Profundus gen. nov., sp. nov., a novel member of the phylum Verrucomicrobia, isolated from deep-marine sediment of South China Sea.</title>
        <authorList>
            <person name="Ahmad T."/>
            <person name="Ishaq S.E."/>
            <person name="Wang F."/>
        </authorList>
    </citation>
    <scope>NUCLEOTIDE SEQUENCE</scope>
    <source>
        <strain evidence="1">LMO-M01</strain>
    </source>
</reference>
<protein>
    <submittedName>
        <fullName evidence="1">Uncharacterized protein</fullName>
    </submittedName>
</protein>
<accession>A0AAF0I206</accession>
<sequence>MTCLRDNLGSARAIQRNGGVLESEVHSEHYQGMVQRYWITLPRPAAPTD</sequence>
<dbReference type="RefSeq" id="WP_330928432.1">
    <property type="nucleotide sequence ID" value="NZ_CP119075.1"/>
</dbReference>
<dbReference type="Proteomes" id="UP001218638">
    <property type="component" value="Chromosome"/>
</dbReference>